<dbReference type="AlphaFoldDB" id="A0A838CK75"/>
<accession>A0A838CK75</accession>
<dbReference type="EMBL" id="JABFEE010000006">
    <property type="protein sequence ID" value="MBA1835428.1"/>
    <property type="molecule type" value="Genomic_DNA"/>
</dbReference>
<evidence type="ECO:0000256" key="1">
    <source>
        <dbReference type="SAM" id="Phobius"/>
    </source>
</evidence>
<dbReference type="RefSeq" id="WP_181194795.1">
    <property type="nucleotide sequence ID" value="NZ_JABFEE010000006.1"/>
</dbReference>
<sequence>MQKINPELYAQKHADKAAPQYTVKIVTAWMAGFATACVILAVIGLWALGTA</sequence>
<proteinExistence type="predicted"/>
<keyword evidence="1" id="KW-0812">Transmembrane</keyword>
<gene>
    <name evidence="2" type="ORF">HMC16_06790</name>
</gene>
<comment type="caution">
    <text evidence="2">The sequence shown here is derived from an EMBL/GenBank/DDBJ whole genome shotgun (WGS) entry which is preliminary data.</text>
</comment>
<protein>
    <submittedName>
        <fullName evidence="2">Uncharacterized protein</fullName>
    </submittedName>
</protein>
<reference evidence="2 3" key="1">
    <citation type="submission" date="2020-05" db="EMBL/GenBank/DDBJ databases">
        <title>Descriptions of Corynebacterium xxxx sp. nov., Corynebacterium yyyy sp. nov. and Corynebacterium zzzz sp. nov.</title>
        <authorList>
            <person name="Zhang G."/>
        </authorList>
    </citation>
    <scope>NUCLEOTIDE SEQUENCE [LARGE SCALE GENOMIC DNA]</scope>
    <source>
        <strain evidence="3">zg-915</strain>
    </source>
</reference>
<organism evidence="2 3">
    <name type="scientific">Corynebacterium wankanglinii</name>
    <dbReference type="NCBI Taxonomy" id="2735136"/>
    <lineage>
        <taxon>Bacteria</taxon>
        <taxon>Bacillati</taxon>
        <taxon>Actinomycetota</taxon>
        <taxon>Actinomycetes</taxon>
        <taxon>Mycobacteriales</taxon>
        <taxon>Corynebacteriaceae</taxon>
        <taxon>Corynebacterium</taxon>
    </lineage>
</organism>
<keyword evidence="1" id="KW-0472">Membrane</keyword>
<evidence type="ECO:0000313" key="3">
    <source>
        <dbReference type="Proteomes" id="UP000581408"/>
    </source>
</evidence>
<dbReference type="Proteomes" id="UP000581408">
    <property type="component" value="Unassembled WGS sequence"/>
</dbReference>
<feature type="transmembrane region" description="Helical" evidence="1">
    <location>
        <begin position="21"/>
        <end position="48"/>
    </location>
</feature>
<evidence type="ECO:0000313" key="2">
    <source>
        <dbReference type="EMBL" id="MBA1835428.1"/>
    </source>
</evidence>
<keyword evidence="1" id="KW-1133">Transmembrane helix</keyword>
<name>A0A838CK75_9CORY</name>